<accession>A0ABV0SP87</accession>
<comment type="caution">
    <text evidence="1">The sequence shown here is derived from an EMBL/GenBank/DDBJ whole genome shotgun (WGS) entry which is preliminary data.</text>
</comment>
<organism evidence="1 2">
    <name type="scientific">Ilyodon furcidens</name>
    <name type="common">goldbreast splitfin</name>
    <dbReference type="NCBI Taxonomy" id="33524"/>
    <lineage>
        <taxon>Eukaryota</taxon>
        <taxon>Metazoa</taxon>
        <taxon>Chordata</taxon>
        <taxon>Craniata</taxon>
        <taxon>Vertebrata</taxon>
        <taxon>Euteleostomi</taxon>
        <taxon>Actinopterygii</taxon>
        <taxon>Neopterygii</taxon>
        <taxon>Teleostei</taxon>
        <taxon>Neoteleostei</taxon>
        <taxon>Acanthomorphata</taxon>
        <taxon>Ovalentaria</taxon>
        <taxon>Atherinomorphae</taxon>
        <taxon>Cyprinodontiformes</taxon>
        <taxon>Goodeidae</taxon>
        <taxon>Ilyodon</taxon>
    </lineage>
</organism>
<proteinExistence type="predicted"/>
<keyword evidence="2" id="KW-1185">Reference proteome</keyword>
<evidence type="ECO:0000313" key="2">
    <source>
        <dbReference type="Proteomes" id="UP001482620"/>
    </source>
</evidence>
<protein>
    <submittedName>
        <fullName evidence="1">Uncharacterized protein</fullName>
    </submittedName>
</protein>
<dbReference type="EMBL" id="JAHRIQ010002445">
    <property type="protein sequence ID" value="MEQ2222080.1"/>
    <property type="molecule type" value="Genomic_DNA"/>
</dbReference>
<reference evidence="1 2" key="1">
    <citation type="submission" date="2021-06" db="EMBL/GenBank/DDBJ databases">
        <authorList>
            <person name="Palmer J.M."/>
        </authorList>
    </citation>
    <scope>NUCLEOTIDE SEQUENCE [LARGE SCALE GENOMIC DNA]</scope>
    <source>
        <strain evidence="2">if_2019</strain>
        <tissue evidence="1">Muscle</tissue>
    </source>
</reference>
<name>A0ABV0SP87_9TELE</name>
<gene>
    <name evidence="1" type="ORF">ILYODFUR_022259</name>
</gene>
<dbReference type="Proteomes" id="UP001482620">
    <property type="component" value="Unassembled WGS sequence"/>
</dbReference>
<sequence>MYRGLRWWEDCSLQSCVQPLPPSAELSYQQQCSCRAIQRCWCRGCSSPHSGRSSSGLSSQSSIPQFPDEVEMVVSFPDQTGSVGTPGEIIGYVHTQVPEAGDHFHSC</sequence>
<evidence type="ECO:0000313" key="1">
    <source>
        <dbReference type="EMBL" id="MEQ2222080.1"/>
    </source>
</evidence>